<dbReference type="AlphaFoldDB" id="A0AAV4W763"/>
<organism evidence="2 3">
    <name type="scientific">Caerostris darwini</name>
    <dbReference type="NCBI Taxonomy" id="1538125"/>
    <lineage>
        <taxon>Eukaryota</taxon>
        <taxon>Metazoa</taxon>
        <taxon>Ecdysozoa</taxon>
        <taxon>Arthropoda</taxon>
        <taxon>Chelicerata</taxon>
        <taxon>Arachnida</taxon>
        <taxon>Araneae</taxon>
        <taxon>Araneomorphae</taxon>
        <taxon>Entelegynae</taxon>
        <taxon>Araneoidea</taxon>
        <taxon>Araneidae</taxon>
        <taxon>Caerostris</taxon>
    </lineage>
</organism>
<comment type="caution">
    <text evidence="2">The sequence shown here is derived from an EMBL/GenBank/DDBJ whole genome shotgun (WGS) entry which is preliminary data.</text>
</comment>
<evidence type="ECO:0000313" key="2">
    <source>
        <dbReference type="EMBL" id="GIY78577.1"/>
    </source>
</evidence>
<name>A0AAV4W763_9ARAC</name>
<protein>
    <submittedName>
        <fullName evidence="2">Uncharacterized protein</fullName>
    </submittedName>
</protein>
<dbReference type="EMBL" id="BPLQ01014260">
    <property type="protein sequence ID" value="GIY78577.1"/>
    <property type="molecule type" value="Genomic_DNA"/>
</dbReference>
<evidence type="ECO:0000256" key="1">
    <source>
        <dbReference type="SAM" id="SignalP"/>
    </source>
</evidence>
<sequence>MLLKVQIILIILVLGARASNFGLKTKNPKKDQPIKWVNVQDAFKKVVDSFFSKNIRKLFEISRTLNISSDCRSTLMEAVMAFRKMEQWPFLNNLREGLSTYVELQDWKWYN</sequence>
<evidence type="ECO:0000313" key="3">
    <source>
        <dbReference type="Proteomes" id="UP001054837"/>
    </source>
</evidence>
<proteinExistence type="predicted"/>
<keyword evidence="3" id="KW-1185">Reference proteome</keyword>
<keyword evidence="1" id="KW-0732">Signal</keyword>
<feature type="chain" id="PRO_5043955035" evidence="1">
    <location>
        <begin position="19"/>
        <end position="111"/>
    </location>
</feature>
<gene>
    <name evidence="2" type="ORF">CDAR_46521</name>
</gene>
<reference evidence="2 3" key="1">
    <citation type="submission" date="2021-06" db="EMBL/GenBank/DDBJ databases">
        <title>Caerostris darwini draft genome.</title>
        <authorList>
            <person name="Kono N."/>
            <person name="Arakawa K."/>
        </authorList>
    </citation>
    <scope>NUCLEOTIDE SEQUENCE [LARGE SCALE GENOMIC DNA]</scope>
</reference>
<feature type="signal peptide" evidence="1">
    <location>
        <begin position="1"/>
        <end position="18"/>
    </location>
</feature>
<accession>A0AAV4W763</accession>
<dbReference type="Proteomes" id="UP001054837">
    <property type="component" value="Unassembled WGS sequence"/>
</dbReference>